<accession>A0A1P8EF41</accession>
<organism evidence="1 2">
    <name type="scientific">Acinetobacter soli</name>
    <dbReference type="NCBI Taxonomy" id="487316"/>
    <lineage>
        <taxon>Bacteria</taxon>
        <taxon>Pseudomonadati</taxon>
        <taxon>Pseudomonadota</taxon>
        <taxon>Gammaproteobacteria</taxon>
        <taxon>Moraxellales</taxon>
        <taxon>Moraxellaceae</taxon>
        <taxon>Acinetobacter</taxon>
    </lineage>
</organism>
<dbReference type="STRING" id="487316.BEN76_01755"/>
<proteinExistence type="predicted"/>
<dbReference type="KEGG" id="asol:BEN76_01755"/>
<sequence length="78" mass="9127">MIEKIKSDYVLVPAELSHEAALKRASEQYEECSDNFKNLHRGCGESEFNRLKIRWIESRAVQLQEQYRAMIKVVGRAE</sequence>
<evidence type="ECO:0000313" key="1">
    <source>
        <dbReference type="EMBL" id="APV34810.1"/>
    </source>
</evidence>
<name>A0A1P8EF41_9GAMM</name>
<dbReference type="Proteomes" id="UP000185674">
    <property type="component" value="Chromosome"/>
</dbReference>
<protein>
    <submittedName>
        <fullName evidence="1">Uncharacterized protein</fullName>
    </submittedName>
</protein>
<evidence type="ECO:0000313" key="2">
    <source>
        <dbReference type="Proteomes" id="UP000185674"/>
    </source>
</evidence>
<reference evidence="1 2" key="1">
    <citation type="submission" date="2016-08" db="EMBL/GenBank/DDBJ databases">
        <title>Complete genome sequence of Acinetobacter baylyi strain GFJ2.</title>
        <authorList>
            <person name="Tabata M."/>
            <person name="Kuboki S."/>
            <person name="Gibu N."/>
            <person name="Kinouchi Y."/>
            <person name="Vangnai A."/>
            <person name="Kasai D."/>
            <person name="Fukuda M."/>
        </authorList>
    </citation>
    <scope>NUCLEOTIDE SEQUENCE [LARGE SCALE GENOMIC DNA]</scope>
    <source>
        <strain evidence="1 2">GFJ2</strain>
    </source>
</reference>
<dbReference type="RefSeq" id="WP_076032060.1">
    <property type="nucleotide sequence ID" value="NZ_BKCR01000012.1"/>
</dbReference>
<dbReference type="AlphaFoldDB" id="A0A1P8EF41"/>
<gene>
    <name evidence="1" type="ORF">BEN76_01755</name>
</gene>
<dbReference type="EMBL" id="CP016896">
    <property type="protein sequence ID" value="APV34810.1"/>
    <property type="molecule type" value="Genomic_DNA"/>
</dbReference>